<evidence type="ECO:0000313" key="4">
    <source>
        <dbReference type="EMBL" id="EGD60022.1"/>
    </source>
</evidence>
<protein>
    <submittedName>
        <fullName evidence="4">Acyl carrier protein</fullName>
    </submittedName>
</protein>
<dbReference type="Proteomes" id="UP000004728">
    <property type="component" value="Unassembled WGS sequence"/>
</dbReference>
<dbReference type="InterPro" id="IPR006162">
    <property type="entry name" value="Ppantetheine_attach_site"/>
</dbReference>
<organism evidence="4 5">
    <name type="scientific">Novosphingobium nitrogenifigens DSM 19370</name>
    <dbReference type="NCBI Taxonomy" id="983920"/>
    <lineage>
        <taxon>Bacteria</taxon>
        <taxon>Pseudomonadati</taxon>
        <taxon>Pseudomonadota</taxon>
        <taxon>Alphaproteobacteria</taxon>
        <taxon>Sphingomonadales</taxon>
        <taxon>Sphingomonadaceae</taxon>
        <taxon>Novosphingobium</taxon>
    </lineage>
</organism>
<evidence type="ECO:0000259" key="3">
    <source>
        <dbReference type="PROSITE" id="PS50075"/>
    </source>
</evidence>
<dbReference type="Gene3D" id="1.10.1200.10">
    <property type="entry name" value="ACP-like"/>
    <property type="match status" value="1"/>
</dbReference>
<keyword evidence="1" id="KW-0596">Phosphopantetheine</keyword>
<keyword evidence="2" id="KW-0597">Phosphoprotein</keyword>
<evidence type="ECO:0000256" key="2">
    <source>
        <dbReference type="ARBA" id="ARBA00022553"/>
    </source>
</evidence>
<dbReference type="InterPro" id="IPR009081">
    <property type="entry name" value="PP-bd_ACP"/>
</dbReference>
<dbReference type="Pfam" id="PF00550">
    <property type="entry name" value="PP-binding"/>
    <property type="match status" value="1"/>
</dbReference>
<proteinExistence type="predicted"/>
<dbReference type="EMBL" id="AEWJ01000023">
    <property type="protein sequence ID" value="EGD60022.1"/>
    <property type="molecule type" value="Genomic_DNA"/>
</dbReference>
<dbReference type="PROSITE" id="PS50075">
    <property type="entry name" value="CARRIER"/>
    <property type="match status" value="1"/>
</dbReference>
<dbReference type="SUPFAM" id="SSF47336">
    <property type="entry name" value="ACP-like"/>
    <property type="match status" value="1"/>
</dbReference>
<feature type="domain" description="Carrier" evidence="3">
    <location>
        <begin position="1"/>
        <end position="69"/>
    </location>
</feature>
<dbReference type="AlphaFoldDB" id="F1Z557"/>
<evidence type="ECO:0000313" key="5">
    <source>
        <dbReference type="Proteomes" id="UP000004728"/>
    </source>
</evidence>
<sequence length="77" mass="8312">MAGQLGRNPGDFQSDTDLTEAGFESLDVIETLFAIEEKFGIAINYNANEGLAGSSMTVGDLVRMVDAELEKKRQTGQ</sequence>
<keyword evidence="5" id="KW-1185">Reference proteome</keyword>
<evidence type="ECO:0000256" key="1">
    <source>
        <dbReference type="ARBA" id="ARBA00022450"/>
    </source>
</evidence>
<dbReference type="HOGENOM" id="CLU_2634579_0_0_5"/>
<name>F1Z557_9SPHN</name>
<accession>F1Z557</accession>
<comment type="caution">
    <text evidence="4">The sequence shown here is derived from an EMBL/GenBank/DDBJ whole genome shotgun (WGS) entry which is preliminary data.</text>
</comment>
<dbReference type="STRING" id="983920.Y88_1896"/>
<dbReference type="InParanoid" id="F1Z557"/>
<gene>
    <name evidence="4" type="ORF">Y88_1896</name>
</gene>
<dbReference type="InterPro" id="IPR036736">
    <property type="entry name" value="ACP-like_sf"/>
</dbReference>
<dbReference type="PROSITE" id="PS00012">
    <property type="entry name" value="PHOSPHOPANTETHEINE"/>
    <property type="match status" value="1"/>
</dbReference>
<reference evidence="4 5" key="1">
    <citation type="journal article" date="2012" name="J. Bacteriol.">
        <title>Draft Genome Sequence of Novosphingobium nitrogenifigens Y88T.</title>
        <authorList>
            <person name="Strabala T.J."/>
            <person name="Macdonald L."/>
            <person name="Liu V."/>
            <person name="Smit A.M."/>
        </authorList>
    </citation>
    <scope>NUCLEOTIDE SEQUENCE [LARGE SCALE GENOMIC DNA]</scope>
    <source>
        <strain evidence="4 5">DSM 19370</strain>
    </source>
</reference>